<feature type="region of interest" description="Disordered" evidence="1">
    <location>
        <begin position="1"/>
        <end position="24"/>
    </location>
</feature>
<dbReference type="Proteomes" id="UP000708208">
    <property type="component" value="Unassembled WGS sequence"/>
</dbReference>
<proteinExistence type="predicted"/>
<sequence>MNKMEAQNEPDVIPTRSSNQSVVEPTHPALESSEFLQPLFSLFNYSTLVSFRQVSKAWNDEACQILKEISFVHLCGKTEEEIQEVNELLDYATESNLNTPFKYFFVYVKENPSEGISYLLTHNVALIGLNYHTDGSDVKSDQEANIIFRDFLQEHGSEINQIIYVYDKSTENQNEKHLEENSPLDFHIQLRSLKTFEYWERHLNSSEEDVAFLLEILSTAPKLRKFVTNSRHSLIYEGLILNGTIFEKLVDLHLIDCSIPTMSLVFNSMEKSQLTSLAIQMWSNTSNRMNSTSLQEVLMKVSGTIEEVSMSCIDLQLEGILGMPTCPNMIALLLNDWTGMLTSVTEKMPNLKKLFISDYGFEMDNLDAFRILPHYGVEHFGLRGVGLKSRRAVDIYLAYMDYISLQFPNIKSFALTMDYVVGRLILGVFRSFPQLEHLELQAFFTSTEPEVRCEMIEDVFTGFNHYTLGRLENTPELTRVLVGPCILDLNHLKSLVILQNGLGEMMTENSIKYGISRVSTLQEFTFDLNPNITATLLNQHLSHLNKIVINMDSKIMEESYDEEVVSNFEETIADLKMLMPRVQINYKAVDPLDKFDFRNY</sequence>
<accession>A0A8J2JUQ9</accession>
<protein>
    <recommendedName>
        <fullName evidence="4">F-box domain-containing protein</fullName>
    </recommendedName>
</protein>
<evidence type="ECO:0000256" key="1">
    <source>
        <dbReference type="SAM" id="MobiDB-lite"/>
    </source>
</evidence>
<evidence type="ECO:0000313" key="3">
    <source>
        <dbReference type="Proteomes" id="UP000708208"/>
    </source>
</evidence>
<reference evidence="2" key="1">
    <citation type="submission" date="2021-06" db="EMBL/GenBank/DDBJ databases">
        <authorList>
            <person name="Hodson N. C."/>
            <person name="Mongue J. A."/>
            <person name="Jaron S. K."/>
        </authorList>
    </citation>
    <scope>NUCLEOTIDE SEQUENCE</scope>
</reference>
<organism evidence="2 3">
    <name type="scientific">Allacma fusca</name>
    <dbReference type="NCBI Taxonomy" id="39272"/>
    <lineage>
        <taxon>Eukaryota</taxon>
        <taxon>Metazoa</taxon>
        <taxon>Ecdysozoa</taxon>
        <taxon>Arthropoda</taxon>
        <taxon>Hexapoda</taxon>
        <taxon>Collembola</taxon>
        <taxon>Symphypleona</taxon>
        <taxon>Sminthuridae</taxon>
        <taxon>Allacma</taxon>
    </lineage>
</organism>
<dbReference type="AlphaFoldDB" id="A0A8J2JUQ9"/>
<evidence type="ECO:0000313" key="2">
    <source>
        <dbReference type="EMBL" id="CAG7727808.1"/>
    </source>
</evidence>
<dbReference type="EMBL" id="CAJVCH010154046">
    <property type="protein sequence ID" value="CAG7727808.1"/>
    <property type="molecule type" value="Genomic_DNA"/>
</dbReference>
<gene>
    <name evidence="2" type="ORF">AFUS01_LOCUS16632</name>
</gene>
<keyword evidence="3" id="KW-1185">Reference proteome</keyword>
<name>A0A8J2JUQ9_9HEXA</name>
<comment type="caution">
    <text evidence="2">The sequence shown here is derived from an EMBL/GenBank/DDBJ whole genome shotgun (WGS) entry which is preliminary data.</text>
</comment>
<evidence type="ECO:0008006" key="4">
    <source>
        <dbReference type="Google" id="ProtNLM"/>
    </source>
</evidence>